<keyword evidence="3" id="KW-1185">Reference proteome</keyword>
<reference evidence="2 3" key="1">
    <citation type="submission" date="2019-11" db="EMBL/GenBank/DDBJ databases">
        <title>Novel species isolated from a subtropical stream in China.</title>
        <authorList>
            <person name="Lu H."/>
        </authorList>
    </citation>
    <scope>NUCLEOTIDE SEQUENCE [LARGE SCALE GENOMIC DNA]</scope>
    <source>
        <strain evidence="2 3">FT92W</strain>
    </source>
</reference>
<dbReference type="CDD" id="cd03139">
    <property type="entry name" value="GATase1_PfpI_2"/>
    <property type="match status" value="1"/>
</dbReference>
<dbReference type="InterPro" id="IPR029062">
    <property type="entry name" value="Class_I_gatase-like"/>
</dbReference>
<name>A0A7X2ILD4_9BURK</name>
<accession>A0A7X2ILD4</accession>
<dbReference type="PANTHER" id="PTHR43130:SF2">
    <property type="entry name" value="DJ-1_PFPI DOMAIN-CONTAINING PROTEIN"/>
    <property type="match status" value="1"/>
</dbReference>
<dbReference type="GO" id="GO:0006355">
    <property type="term" value="P:regulation of DNA-templated transcription"/>
    <property type="evidence" value="ECO:0007669"/>
    <property type="project" value="TreeGrafter"/>
</dbReference>
<dbReference type="Pfam" id="PF01965">
    <property type="entry name" value="DJ-1_PfpI"/>
    <property type="match status" value="1"/>
</dbReference>
<sequence>MIIGIPVYQGVDLLDVTGPHEVFSWLGDKVEVQLLATSIDQPVVTRDGFRFLASKRLSDVDKLDILWVPGGDPKALAMLMDRQDGGVFLDYLRRIGEQATWVCSVCEGALLIARAGLLDGYKATTHWAFLPCLRQFPLIDVADGFPRFVHDRNRLTGGGISSCLDESLHLVRQLFGDETARKVQRNLQYYPQPPFESDIVEPEKCMFSW</sequence>
<dbReference type="InterPro" id="IPR002818">
    <property type="entry name" value="DJ-1/PfpI"/>
</dbReference>
<dbReference type="PANTHER" id="PTHR43130">
    <property type="entry name" value="ARAC-FAMILY TRANSCRIPTIONAL REGULATOR"/>
    <property type="match status" value="1"/>
</dbReference>
<dbReference type="EMBL" id="WKJJ01000004">
    <property type="protein sequence ID" value="MRV71677.1"/>
    <property type="molecule type" value="Genomic_DNA"/>
</dbReference>
<dbReference type="SUPFAM" id="SSF52317">
    <property type="entry name" value="Class I glutamine amidotransferase-like"/>
    <property type="match status" value="1"/>
</dbReference>
<evidence type="ECO:0000313" key="3">
    <source>
        <dbReference type="Proteomes" id="UP000446768"/>
    </source>
</evidence>
<dbReference type="AlphaFoldDB" id="A0A7X2ILD4"/>
<dbReference type="Gene3D" id="3.40.50.880">
    <property type="match status" value="1"/>
</dbReference>
<dbReference type="InterPro" id="IPR052158">
    <property type="entry name" value="INH-QAR"/>
</dbReference>
<feature type="domain" description="DJ-1/PfpI" evidence="1">
    <location>
        <begin position="5"/>
        <end position="162"/>
    </location>
</feature>
<proteinExistence type="predicted"/>
<evidence type="ECO:0000259" key="1">
    <source>
        <dbReference type="Pfam" id="PF01965"/>
    </source>
</evidence>
<dbReference type="RefSeq" id="WP_154372404.1">
    <property type="nucleotide sequence ID" value="NZ_WKJJ01000004.1"/>
</dbReference>
<evidence type="ECO:0000313" key="2">
    <source>
        <dbReference type="EMBL" id="MRV71677.1"/>
    </source>
</evidence>
<comment type="caution">
    <text evidence="2">The sequence shown here is derived from an EMBL/GenBank/DDBJ whole genome shotgun (WGS) entry which is preliminary data.</text>
</comment>
<organism evidence="2 3">
    <name type="scientific">Pseudoduganella rivuli</name>
    <dbReference type="NCBI Taxonomy" id="2666085"/>
    <lineage>
        <taxon>Bacteria</taxon>
        <taxon>Pseudomonadati</taxon>
        <taxon>Pseudomonadota</taxon>
        <taxon>Betaproteobacteria</taxon>
        <taxon>Burkholderiales</taxon>
        <taxon>Oxalobacteraceae</taxon>
        <taxon>Telluria group</taxon>
        <taxon>Pseudoduganella</taxon>
    </lineage>
</organism>
<dbReference type="Proteomes" id="UP000446768">
    <property type="component" value="Unassembled WGS sequence"/>
</dbReference>
<gene>
    <name evidence="2" type="ORF">GJ700_08050</name>
</gene>
<protein>
    <submittedName>
        <fullName evidence="2">DJ-1/PfpI family protein</fullName>
    </submittedName>
</protein>